<reference evidence="1 2" key="1">
    <citation type="submission" date="2019-12" db="EMBL/GenBank/DDBJ databases">
        <title>Nitratireductor arenosus sp. nov., Isolated from sea sand, Jeju island, South Korea.</title>
        <authorList>
            <person name="Kim W."/>
        </authorList>
    </citation>
    <scope>NUCLEOTIDE SEQUENCE [LARGE SCALE GENOMIC DNA]</scope>
    <source>
        <strain evidence="1 2">CAU 1489</strain>
    </source>
</reference>
<dbReference type="RefSeq" id="WP_156713833.1">
    <property type="nucleotide sequence ID" value="NZ_WPHG01000004.1"/>
</dbReference>
<gene>
    <name evidence="1" type="ORF">GN330_16520</name>
</gene>
<name>A0A844QLG3_9HYPH</name>
<comment type="caution">
    <text evidence="1">The sequence shown here is derived from an EMBL/GenBank/DDBJ whole genome shotgun (WGS) entry which is preliminary data.</text>
</comment>
<dbReference type="EMBL" id="WPHG01000004">
    <property type="protein sequence ID" value="MVA98853.1"/>
    <property type="molecule type" value="Genomic_DNA"/>
</dbReference>
<evidence type="ECO:0000313" key="1">
    <source>
        <dbReference type="EMBL" id="MVA98853.1"/>
    </source>
</evidence>
<accession>A0A844QLG3</accession>
<evidence type="ECO:0000313" key="2">
    <source>
        <dbReference type="Proteomes" id="UP000463224"/>
    </source>
</evidence>
<keyword evidence="2" id="KW-1185">Reference proteome</keyword>
<proteinExistence type="predicted"/>
<organism evidence="1 2">
    <name type="scientific">Nitratireductor arenosus</name>
    <dbReference type="NCBI Taxonomy" id="2682096"/>
    <lineage>
        <taxon>Bacteria</taxon>
        <taxon>Pseudomonadati</taxon>
        <taxon>Pseudomonadota</taxon>
        <taxon>Alphaproteobacteria</taxon>
        <taxon>Hyphomicrobiales</taxon>
        <taxon>Phyllobacteriaceae</taxon>
        <taxon>Nitratireductor</taxon>
    </lineage>
</organism>
<dbReference type="Proteomes" id="UP000463224">
    <property type="component" value="Unassembled WGS sequence"/>
</dbReference>
<sequence length="144" mass="15120">MRGLSDNLEFRYMGAAVSAGSSIDSNSIRIDMTGYESVTFYTTITDSVATGVATLEIQQSDADSDDDMTAVTGAAATATSATNDDLNGTGLVAELRRPAKRYVQATRKSSAANIAYGEVIAILKPYRTPVTQGATISDTAYVSN</sequence>
<protein>
    <submittedName>
        <fullName evidence="1">Uncharacterized protein</fullName>
    </submittedName>
</protein>
<dbReference type="AlphaFoldDB" id="A0A844QLG3"/>